<dbReference type="InterPro" id="IPR019359">
    <property type="entry name" value="CCDC85"/>
</dbReference>
<name>A0AAV5S7Y9_9BILA</name>
<gene>
    <name evidence="7" type="ORF">PENTCL1PPCAC_372</name>
</gene>
<evidence type="ECO:0000256" key="2">
    <source>
        <dbReference type="ARBA" id="ARBA00009052"/>
    </source>
</evidence>
<evidence type="ECO:0000256" key="5">
    <source>
        <dbReference type="SAM" id="Coils"/>
    </source>
</evidence>
<feature type="non-terminal residue" evidence="7">
    <location>
        <position position="205"/>
    </location>
</feature>
<evidence type="ECO:0000256" key="3">
    <source>
        <dbReference type="ARBA" id="ARBA00022949"/>
    </source>
</evidence>
<comment type="subcellular location">
    <subcellularLocation>
        <location evidence="1">Cell junction</location>
        <location evidence="1">Adherens junction</location>
    </subcellularLocation>
</comment>
<sequence length="205" mass="23609">QLAHEWHKFARYSSDLVKQEVRGYDVKLKEAHTRIRRLREENEELRQICLYLDEQRHADSWRSSMTPETDDLTVMEREWEGRERIHQNMAQSTSTMTSSGTTFCSSEMDEMMMMTSSSTVFVDGSEAGGYSHLEVRTLPPIEEERKDDLSQSTTEEKRLSAEVSISALLPPCMEPISSATIGMDRYRVTSRLSDIGMRVEEETNG</sequence>
<proteinExistence type="inferred from homology"/>
<feature type="non-terminal residue" evidence="7">
    <location>
        <position position="1"/>
    </location>
</feature>
<dbReference type="GO" id="GO:0005912">
    <property type="term" value="C:adherens junction"/>
    <property type="evidence" value="ECO:0007669"/>
    <property type="project" value="UniProtKB-SubCell"/>
</dbReference>
<organism evidence="7 8">
    <name type="scientific">Pristionchus entomophagus</name>
    <dbReference type="NCBI Taxonomy" id="358040"/>
    <lineage>
        <taxon>Eukaryota</taxon>
        <taxon>Metazoa</taxon>
        <taxon>Ecdysozoa</taxon>
        <taxon>Nematoda</taxon>
        <taxon>Chromadorea</taxon>
        <taxon>Rhabditida</taxon>
        <taxon>Rhabditina</taxon>
        <taxon>Diplogasteromorpha</taxon>
        <taxon>Diplogasteroidea</taxon>
        <taxon>Neodiplogasteridae</taxon>
        <taxon>Pristionchus</taxon>
    </lineage>
</organism>
<dbReference type="Proteomes" id="UP001432027">
    <property type="component" value="Unassembled WGS sequence"/>
</dbReference>
<accession>A0AAV5S7Y9</accession>
<evidence type="ECO:0000256" key="6">
    <source>
        <dbReference type="SAM" id="MobiDB-lite"/>
    </source>
</evidence>
<dbReference type="PANTHER" id="PTHR13546">
    <property type="entry name" value="RE60986P"/>
    <property type="match status" value="1"/>
</dbReference>
<evidence type="ECO:0000313" key="8">
    <source>
        <dbReference type="Proteomes" id="UP001432027"/>
    </source>
</evidence>
<feature type="region of interest" description="Disordered" evidence="6">
    <location>
        <begin position="139"/>
        <end position="158"/>
    </location>
</feature>
<dbReference type="PANTHER" id="PTHR13546:SF15">
    <property type="entry name" value="CCDC85"/>
    <property type="match status" value="1"/>
</dbReference>
<keyword evidence="4 5" id="KW-0175">Coiled coil</keyword>
<comment type="caution">
    <text evidence="7">The sequence shown here is derived from an EMBL/GenBank/DDBJ whole genome shotgun (WGS) entry which is preliminary data.</text>
</comment>
<dbReference type="EMBL" id="BTSX01000001">
    <property type="protein sequence ID" value="GMS78197.1"/>
    <property type="molecule type" value="Genomic_DNA"/>
</dbReference>
<evidence type="ECO:0000313" key="7">
    <source>
        <dbReference type="EMBL" id="GMS78197.1"/>
    </source>
</evidence>
<feature type="compositionally biased region" description="Basic and acidic residues" evidence="6">
    <location>
        <begin position="142"/>
        <end position="158"/>
    </location>
</feature>
<evidence type="ECO:0000256" key="4">
    <source>
        <dbReference type="ARBA" id="ARBA00023054"/>
    </source>
</evidence>
<feature type="coiled-coil region" evidence="5">
    <location>
        <begin position="21"/>
        <end position="55"/>
    </location>
</feature>
<keyword evidence="3" id="KW-0965">Cell junction</keyword>
<reference evidence="7" key="1">
    <citation type="submission" date="2023-10" db="EMBL/GenBank/DDBJ databases">
        <title>Genome assembly of Pristionchus species.</title>
        <authorList>
            <person name="Yoshida K."/>
            <person name="Sommer R.J."/>
        </authorList>
    </citation>
    <scope>NUCLEOTIDE SEQUENCE</scope>
    <source>
        <strain evidence="7">RS0144</strain>
    </source>
</reference>
<evidence type="ECO:0000256" key="1">
    <source>
        <dbReference type="ARBA" id="ARBA00004536"/>
    </source>
</evidence>
<dbReference type="AlphaFoldDB" id="A0AAV5S7Y9"/>
<protein>
    <submittedName>
        <fullName evidence="7">Uncharacterized protein</fullName>
    </submittedName>
</protein>
<dbReference type="Pfam" id="PF10226">
    <property type="entry name" value="CCDC85"/>
    <property type="match status" value="1"/>
</dbReference>
<comment type="similarity">
    <text evidence="2">Belongs to the CCDC85 family.</text>
</comment>
<keyword evidence="8" id="KW-1185">Reference proteome</keyword>